<comment type="caution">
    <text evidence="1">The sequence shown here is derived from an EMBL/GenBank/DDBJ whole genome shotgun (WGS) entry which is preliminary data.</text>
</comment>
<evidence type="ECO:0000313" key="1">
    <source>
        <dbReference type="EMBL" id="CEG05649.1"/>
    </source>
</evidence>
<dbReference type="AlphaFoldDB" id="A0A090MEX1"/>
<proteinExistence type="predicted"/>
<gene>
    <name evidence="1" type="ORF">BN850_0130620</name>
</gene>
<reference evidence="1" key="1">
    <citation type="submission" date="2013-05" db="EMBL/GenBank/DDBJ databases">
        <title>Draft genome sequences of six wheat associated Fusarium spp. isolates.</title>
        <authorList>
            <person name="Moolhuijzen P.M."/>
            <person name="Manners J.M."/>
            <person name="Wilcox S."/>
            <person name="Bellgard M.I."/>
            <person name="Gardiner D.M."/>
        </authorList>
    </citation>
    <scope>NUCLEOTIDE SEQUENCE</scope>
    <source>
        <strain evidence="1">CS3069</strain>
    </source>
</reference>
<dbReference type="EMBL" id="CBMI010004793">
    <property type="protein sequence ID" value="CEG05649.1"/>
    <property type="molecule type" value="Genomic_DNA"/>
</dbReference>
<name>A0A090MEX1_9HYPO</name>
<organism evidence="1">
    <name type="scientific">Fusarium clavum</name>
    <dbReference type="NCBI Taxonomy" id="2594811"/>
    <lineage>
        <taxon>Eukaryota</taxon>
        <taxon>Fungi</taxon>
        <taxon>Dikarya</taxon>
        <taxon>Ascomycota</taxon>
        <taxon>Pezizomycotina</taxon>
        <taxon>Sordariomycetes</taxon>
        <taxon>Hypocreomycetidae</taxon>
        <taxon>Hypocreales</taxon>
        <taxon>Nectriaceae</taxon>
        <taxon>Fusarium</taxon>
        <taxon>Fusarium incarnatum-equiseti species complex</taxon>
    </lineage>
</organism>
<accession>A0A090MEX1</accession>
<sequence length="583" mass="67482">MAVKANLLSIPAEVREQILHHYFRVDGGYVYDGDSDCLKTAVGNHPIDLALLFTCRTVANEARHLPLSLNAIKFTTLYRRDFNKLAGCFNFVSGLYHHIEADLVVLLAKFLTPEMRAELALEYPGFAPPLAIAVDDRDNTIDIQTRREDDNVHGDDALQPRRNDFSARMILGHRTYKGDSAADAAKTSMKNQLSDTFCRWAESFIYSNEGHTKDYPGFSDLRRNTNSSYRGFPGSFWRAENFWSHALELLAQDKPSEFSRQIYTVFPQWIDRHSAQAFLDMRFELWVIPSQAHLEHAIELLELRGMWDVPDMWHNARHPDAGPNFDTSTPRVRCRDKLRFSAVANAIRFLDTRIHPKQRLDIRTLLLHEDFPSVNVPSAHAQGLAPFFQENPLLRVERRVDWMRCINGAFDKPSTVAARFQQLDNLREEPEIHPTHFSVGIPADSFTLIIEAGPYRDWITDLFLQRFHKEIAWRRAFEHLQGINSFGERYFMHGMVEDAMIQKDEIEAFEALMNKTSPILRTDFNTGVGPWDVDTIVNDTQSLSLDPWFWHWFHTLPLSSMEQPTHQLDYKMRLADNYEIQTD</sequence>
<protein>
    <submittedName>
        <fullName evidence="1">WGS project CBMI000000000 data, contig CS3069_c004797</fullName>
    </submittedName>
</protein>